<organism evidence="1 2">
    <name type="scientific">Rubrobacter tropicus</name>
    <dbReference type="NCBI Taxonomy" id="2653851"/>
    <lineage>
        <taxon>Bacteria</taxon>
        <taxon>Bacillati</taxon>
        <taxon>Actinomycetota</taxon>
        <taxon>Rubrobacteria</taxon>
        <taxon>Rubrobacterales</taxon>
        <taxon>Rubrobacteraceae</taxon>
        <taxon>Rubrobacter</taxon>
    </lineage>
</organism>
<proteinExistence type="predicted"/>
<evidence type="ECO:0000313" key="2">
    <source>
        <dbReference type="Proteomes" id="UP000501452"/>
    </source>
</evidence>
<dbReference type="KEGG" id="rub:GBA63_00275"/>
<dbReference type="EMBL" id="CP045119">
    <property type="protein sequence ID" value="QIN81224.1"/>
    <property type="molecule type" value="Genomic_DNA"/>
</dbReference>
<protein>
    <submittedName>
        <fullName evidence="1">Uncharacterized protein</fullName>
    </submittedName>
</protein>
<reference evidence="1 2" key="1">
    <citation type="submission" date="2019-10" db="EMBL/GenBank/DDBJ databases">
        <title>Rubrobacter sp nov SCSIO 52090 isolated from a deep-sea sediment in the South China Sea.</title>
        <authorList>
            <person name="Chen R.W."/>
        </authorList>
    </citation>
    <scope>NUCLEOTIDE SEQUENCE [LARGE SCALE GENOMIC DNA]</scope>
    <source>
        <strain evidence="1 2">SCSIO 52909</strain>
    </source>
</reference>
<sequence length="117" mass="12886">MRLLVAFEEEYRAYQGAISSAIQVLRPGVEVEATGADALKEGLDRFAPQAVICSRPEGPDPDGRVAWIELPPEPDRTAVARLGDHRFELDNPSLETVLEVVDRAELLFRSDAKSPLT</sequence>
<keyword evidence="2" id="KW-1185">Reference proteome</keyword>
<gene>
    <name evidence="1" type="ORF">GBA63_00275</name>
</gene>
<dbReference type="AlphaFoldDB" id="A0A6G8Q404"/>
<evidence type="ECO:0000313" key="1">
    <source>
        <dbReference type="EMBL" id="QIN81224.1"/>
    </source>
</evidence>
<dbReference type="RefSeq" id="WP_166172386.1">
    <property type="nucleotide sequence ID" value="NZ_CP045119.1"/>
</dbReference>
<name>A0A6G8Q404_9ACTN</name>
<accession>A0A6G8Q404</accession>
<dbReference type="Proteomes" id="UP000501452">
    <property type="component" value="Chromosome"/>
</dbReference>